<dbReference type="CDD" id="cd01189">
    <property type="entry name" value="INT_ICEBs1_C_like"/>
    <property type="match status" value="1"/>
</dbReference>
<reference evidence="2 3" key="1">
    <citation type="submission" date="2021-05" db="EMBL/GenBank/DDBJ databases">
        <title>Phylogenetic classification of ten novel species belonging to the genus Bifidobacterium comprising B. colchicus sp. nov., B. abeli sp. nov., B. bicoloris sp. nov., B. guerezis sp. nov., B. rosaliae sp. nov., B. santillanensis sp. nov., B. argentati sp. nov., B. amazzoni sp. nov., B. pluviali sp. nov., and B. pinnaculum sp. nov.</title>
        <authorList>
            <person name="Lugli G.A."/>
            <person name="Ruiz Garcia L."/>
            <person name="Margolles A."/>
            <person name="Ventura M."/>
        </authorList>
    </citation>
    <scope>NUCLEOTIDE SEQUENCE [LARGE SCALE GENOMIC DNA]</scope>
    <source>
        <strain evidence="2 3">6T3</strain>
    </source>
</reference>
<gene>
    <name evidence="2" type="ORF">KIH73_00300</name>
</gene>
<name>A0ABS6W5W1_9BIFI</name>
<evidence type="ECO:0000313" key="2">
    <source>
        <dbReference type="EMBL" id="MBW3081837.1"/>
    </source>
</evidence>
<dbReference type="PROSITE" id="PS51898">
    <property type="entry name" value="TYR_RECOMBINASE"/>
    <property type="match status" value="1"/>
</dbReference>
<dbReference type="InterPro" id="IPR028259">
    <property type="entry name" value="AP2-like_int_N"/>
</dbReference>
<organism evidence="2 3">
    <name type="scientific">Bifidobacterium phasiani</name>
    <dbReference type="NCBI Taxonomy" id="2834431"/>
    <lineage>
        <taxon>Bacteria</taxon>
        <taxon>Bacillati</taxon>
        <taxon>Actinomycetota</taxon>
        <taxon>Actinomycetes</taxon>
        <taxon>Bifidobacteriales</taxon>
        <taxon>Bifidobacteriaceae</taxon>
        <taxon>Bifidobacterium</taxon>
    </lineage>
</organism>
<dbReference type="Pfam" id="PF00589">
    <property type="entry name" value="Phage_integrase"/>
    <property type="match status" value="1"/>
</dbReference>
<dbReference type="InterPro" id="IPR002104">
    <property type="entry name" value="Integrase_catalytic"/>
</dbReference>
<dbReference type="Pfam" id="PF14657">
    <property type="entry name" value="Arm-DNA-bind_4"/>
    <property type="match status" value="1"/>
</dbReference>
<evidence type="ECO:0000259" key="1">
    <source>
        <dbReference type="PROSITE" id="PS51898"/>
    </source>
</evidence>
<dbReference type="EMBL" id="JAHBBD010000001">
    <property type="protein sequence ID" value="MBW3081837.1"/>
    <property type="molecule type" value="Genomic_DNA"/>
</dbReference>
<evidence type="ECO:0000313" key="3">
    <source>
        <dbReference type="Proteomes" id="UP000812844"/>
    </source>
</evidence>
<keyword evidence="3" id="KW-1185">Reference proteome</keyword>
<feature type="domain" description="Tyr recombinase" evidence="1">
    <location>
        <begin position="167"/>
        <end position="349"/>
    </location>
</feature>
<comment type="caution">
    <text evidence="2">The sequence shown here is derived from an EMBL/GenBank/DDBJ whole genome shotgun (WGS) entry which is preliminary data.</text>
</comment>
<dbReference type="RefSeq" id="WP_219079526.1">
    <property type="nucleotide sequence ID" value="NZ_JAHBBD010000001.1"/>
</dbReference>
<dbReference type="InterPro" id="IPR004107">
    <property type="entry name" value="Integrase_SAM-like_N"/>
</dbReference>
<proteinExistence type="predicted"/>
<dbReference type="Proteomes" id="UP000812844">
    <property type="component" value="Unassembled WGS sequence"/>
</dbReference>
<protein>
    <submittedName>
        <fullName evidence="2">Site-specific integrase</fullName>
    </submittedName>
</protein>
<accession>A0ABS6W5W1</accession>
<dbReference type="InterPro" id="IPR050090">
    <property type="entry name" value="Tyrosine_recombinase_XerCD"/>
</dbReference>
<dbReference type="Pfam" id="PF14659">
    <property type="entry name" value="Phage_int_SAM_3"/>
    <property type="match status" value="1"/>
</dbReference>
<dbReference type="PANTHER" id="PTHR30349:SF64">
    <property type="entry name" value="PROPHAGE INTEGRASE INTD-RELATED"/>
    <property type="match status" value="1"/>
</dbReference>
<sequence>MSVNRNPKTGLWDVQVWYRTYEGARKKKHRRGFKTKSAGRDWERQFLLRANGSPSMSFADFVGLYKEDVRPLLKRNTFLTKAHILDTKLVPVFGEMKLNEITPSDVLRWQGRLGDATNPKTGRKYSMTYVRTVCNQLSAVFNHACRYYGLGENPMRQVGKIGKRDADEMQIWTVEEYGCFSEAIMDKPQAFTAFEVLFWTGIREGELLALTPGDFDFRKGLLRITKSYQRIRGEDVITPPKTPKSNRVIAMPDGLAEEVEEYIALFGVGDGERVFPFTKSFLYREMGRGCKRSGVKRIRVHDLRHSHVSLLIDKGFTALAIADRLGHEAVDVTYRYAHLFPSVQRDMADALQNLRGDGK</sequence>
<dbReference type="PANTHER" id="PTHR30349">
    <property type="entry name" value="PHAGE INTEGRASE-RELATED"/>
    <property type="match status" value="1"/>
</dbReference>